<protein>
    <submittedName>
        <fullName evidence="1">Uncharacterized protein</fullName>
    </submittedName>
</protein>
<dbReference type="AlphaFoldDB" id="A0A2N7W9A8"/>
<proteinExistence type="predicted"/>
<reference evidence="1 4" key="2">
    <citation type="submission" date="2020-04" db="EMBL/GenBank/DDBJ databases">
        <authorList>
            <person name="De Canck E."/>
        </authorList>
    </citation>
    <scope>NUCLEOTIDE SEQUENCE [LARGE SCALE GENOMIC DNA]</scope>
    <source>
        <strain evidence="1 4">LMG 27174</strain>
    </source>
</reference>
<accession>A0A2N7W9A8</accession>
<evidence type="ECO:0000313" key="4">
    <source>
        <dbReference type="Proteomes" id="UP000494205"/>
    </source>
</evidence>
<dbReference type="OrthoDB" id="9898624at2"/>
<keyword evidence="3" id="KW-1185">Reference proteome</keyword>
<dbReference type="EMBL" id="CADIJZ010000027">
    <property type="protein sequence ID" value="CAB3730952.1"/>
    <property type="molecule type" value="Genomic_DNA"/>
</dbReference>
<organism evidence="1 4">
    <name type="scientific">Paraburkholderia rhynchosiae</name>
    <dbReference type="NCBI Taxonomy" id="487049"/>
    <lineage>
        <taxon>Bacteria</taxon>
        <taxon>Pseudomonadati</taxon>
        <taxon>Pseudomonadota</taxon>
        <taxon>Betaproteobacteria</taxon>
        <taxon>Burkholderiales</taxon>
        <taxon>Burkholderiaceae</taxon>
        <taxon>Paraburkholderia</taxon>
    </lineage>
</organism>
<gene>
    <name evidence="2" type="ORF">C0Z16_28070</name>
    <name evidence="1" type="ORF">LMG27174_05793</name>
</gene>
<reference evidence="2 3" key="1">
    <citation type="submission" date="2018-01" db="EMBL/GenBank/DDBJ databases">
        <title>Whole genome analyses suggest that Burkholderia sensu lato contains two further novel genera in the rhizoxinica-symbiotica group Mycetohabitans gen. nov., and Trinickia gen. nov.: implications for the evolution of diazotrophy and nodulation in the Burkholderiaceae.</title>
        <authorList>
            <person name="Estrada-de los Santos P."/>
            <person name="Palmer M."/>
            <person name="Chavez-Ramirez B."/>
            <person name="Beukes C."/>
            <person name="Steenkamp E.T."/>
            <person name="Hirsch A.M."/>
            <person name="Manyaka P."/>
            <person name="Maluk M."/>
            <person name="Lafos M."/>
            <person name="Crook M."/>
            <person name="Gross E."/>
            <person name="Simon M.F."/>
            <person name="Bueno dos Reis Junior F."/>
            <person name="Poole P.S."/>
            <person name="Venter S.N."/>
            <person name="James E.K."/>
        </authorList>
    </citation>
    <scope>NUCLEOTIDE SEQUENCE [LARGE SCALE GENOMIC DNA]</scope>
    <source>
        <strain evidence="2 3">WSM 3937</strain>
    </source>
</reference>
<evidence type="ECO:0000313" key="1">
    <source>
        <dbReference type="EMBL" id="CAB3730952.1"/>
    </source>
</evidence>
<evidence type="ECO:0000313" key="3">
    <source>
        <dbReference type="Proteomes" id="UP000235659"/>
    </source>
</evidence>
<name>A0A2N7W9A8_9BURK</name>
<evidence type="ECO:0000313" key="2">
    <source>
        <dbReference type="EMBL" id="PMS25993.1"/>
    </source>
</evidence>
<dbReference type="Proteomes" id="UP000494205">
    <property type="component" value="Unassembled WGS sequence"/>
</dbReference>
<dbReference type="EMBL" id="PNXY01000026">
    <property type="protein sequence ID" value="PMS25993.1"/>
    <property type="molecule type" value="Genomic_DNA"/>
</dbReference>
<dbReference type="Proteomes" id="UP000235659">
    <property type="component" value="Unassembled WGS sequence"/>
</dbReference>
<sequence length="59" mass="6896">MRSPNSAFNDALAPTGDEDYDRLPADVRVHVTPKEFRWMGEQGRARLMRDFTEPDWVED</sequence>
<dbReference type="RefSeq" id="WP_102635319.1">
    <property type="nucleotide sequence ID" value="NZ_CADIJZ010000027.1"/>
</dbReference>